<comment type="caution">
    <text evidence="7">The sequence shown here is derived from an EMBL/GenBank/DDBJ whole genome shotgun (WGS) entry which is preliminary data.</text>
</comment>
<dbReference type="InterPro" id="IPR030678">
    <property type="entry name" value="Peptide/Ni-bd"/>
</dbReference>
<keyword evidence="4 5" id="KW-0732">Signal</keyword>
<dbReference type="Gene3D" id="3.10.105.10">
    <property type="entry name" value="Dipeptide-binding Protein, Domain 3"/>
    <property type="match status" value="1"/>
</dbReference>
<reference evidence="7 8" key="1">
    <citation type="submission" date="2018-03" db="EMBL/GenBank/DDBJ databases">
        <title>Whole genome sequencing of Histamine producing bacteria.</title>
        <authorList>
            <person name="Butler K."/>
        </authorList>
    </citation>
    <scope>NUCLEOTIDE SEQUENCE [LARGE SCALE GENOMIC DNA]</scope>
    <source>
        <strain evidence="7 8">DSM 16190</strain>
    </source>
</reference>
<dbReference type="PANTHER" id="PTHR30290">
    <property type="entry name" value="PERIPLASMIC BINDING COMPONENT OF ABC TRANSPORTER"/>
    <property type="match status" value="1"/>
</dbReference>
<evidence type="ECO:0000256" key="1">
    <source>
        <dbReference type="ARBA" id="ARBA00004196"/>
    </source>
</evidence>
<evidence type="ECO:0000313" key="7">
    <source>
        <dbReference type="EMBL" id="PSW07172.1"/>
    </source>
</evidence>
<dbReference type="InterPro" id="IPR039424">
    <property type="entry name" value="SBP_5"/>
</dbReference>
<dbReference type="PIRSF" id="PIRSF002741">
    <property type="entry name" value="MppA"/>
    <property type="match status" value="1"/>
</dbReference>
<dbReference type="Gene3D" id="3.90.76.10">
    <property type="entry name" value="Dipeptide-binding Protein, Domain 1"/>
    <property type="match status" value="1"/>
</dbReference>
<protein>
    <recommendedName>
        <fullName evidence="6">Solute-binding protein family 5 domain-containing protein</fullName>
    </recommendedName>
</protein>
<dbReference type="AlphaFoldDB" id="A0A2T3N408"/>
<dbReference type="Gene3D" id="3.40.190.10">
    <property type="entry name" value="Periplasmic binding protein-like II"/>
    <property type="match status" value="1"/>
</dbReference>
<gene>
    <name evidence="7" type="ORF">C9I89_00100</name>
</gene>
<keyword evidence="3" id="KW-0813">Transport</keyword>
<sequence>MKKFTLLPLAALMASSLAMAEDIKVFKFSDDGQPTNFDPVQSGTTYTNTVTTAVYDTLYEYKYLKSPYELKPNLAVDMPQVSEDGLTYTIKIKQGVKFVDDPAFTDGKGREVTADDFVYSMKRHFDPKNRSQGAWLWSDKIVGLDDWKANGADYARTVEGLKALDSYTVQIKLTKPFPQLTYTLAMGYSATVPVEAVEKYGRELSVHPVGSGPFKLVSHNSTKTVLEKNTNYRQETFDLVGSGYDEKVHGFTGIDALDGKTLPIVDRVELNWVKQASARWNSFSKGTEIVNTTLQNEQMDEVLASKHPVTLKPEYAERFNFRVNPEAGLVYNVFNFDDEYFGYSDDPKTNAANKALRCAIVKSFDWPQRVSRFYLGIGEAYPGFIVPGTDGFDPNMNSSSIEQDIAGAKKLLKEHGWNKTNLPVLYYPGVANNRNKQFFEQYRGNLTKIGYPKNKIKQKTFATFGDFNKAVKNSKTQIVPMGWGLDYPDAENTLQLFYGPNRSPGSNSSNYNNPEFNKLYEQAAVMQPSPKRTELYKQMNQMVVDDCIGIGGYSRTRIRMWHKNAVMWPQRDVVGNYLKYVDIKS</sequence>
<accession>A0A2T3N408</accession>
<dbReference type="GO" id="GO:0015833">
    <property type="term" value="P:peptide transport"/>
    <property type="evidence" value="ECO:0007669"/>
    <property type="project" value="TreeGrafter"/>
</dbReference>
<dbReference type="Pfam" id="PF00496">
    <property type="entry name" value="SBP_bac_5"/>
    <property type="match status" value="1"/>
</dbReference>
<comment type="similarity">
    <text evidence="2">Belongs to the bacterial solute-binding protein 5 family.</text>
</comment>
<evidence type="ECO:0000313" key="8">
    <source>
        <dbReference type="Proteomes" id="UP000240904"/>
    </source>
</evidence>
<proteinExistence type="inferred from homology"/>
<feature type="chain" id="PRO_5015659771" description="Solute-binding protein family 5 domain-containing protein" evidence="5">
    <location>
        <begin position="21"/>
        <end position="585"/>
    </location>
</feature>
<feature type="signal peptide" evidence="5">
    <location>
        <begin position="1"/>
        <end position="20"/>
    </location>
</feature>
<dbReference type="Proteomes" id="UP000240904">
    <property type="component" value="Unassembled WGS sequence"/>
</dbReference>
<dbReference type="InterPro" id="IPR000914">
    <property type="entry name" value="SBP_5_dom"/>
</dbReference>
<dbReference type="RefSeq" id="WP_107281325.1">
    <property type="nucleotide sequence ID" value="NZ_PYMC01000001.1"/>
</dbReference>
<dbReference type="EMBL" id="PYMC01000001">
    <property type="protein sequence ID" value="PSW07172.1"/>
    <property type="molecule type" value="Genomic_DNA"/>
</dbReference>
<organism evidence="7 8">
    <name type="scientific">Photobacterium lipolyticum</name>
    <dbReference type="NCBI Taxonomy" id="266810"/>
    <lineage>
        <taxon>Bacteria</taxon>
        <taxon>Pseudomonadati</taxon>
        <taxon>Pseudomonadota</taxon>
        <taxon>Gammaproteobacteria</taxon>
        <taxon>Vibrionales</taxon>
        <taxon>Vibrionaceae</taxon>
        <taxon>Photobacterium</taxon>
    </lineage>
</organism>
<dbReference type="PANTHER" id="PTHR30290:SF10">
    <property type="entry name" value="PERIPLASMIC OLIGOPEPTIDE-BINDING PROTEIN-RELATED"/>
    <property type="match status" value="1"/>
</dbReference>
<evidence type="ECO:0000256" key="5">
    <source>
        <dbReference type="SAM" id="SignalP"/>
    </source>
</evidence>
<evidence type="ECO:0000256" key="2">
    <source>
        <dbReference type="ARBA" id="ARBA00005695"/>
    </source>
</evidence>
<dbReference type="GO" id="GO:1904680">
    <property type="term" value="F:peptide transmembrane transporter activity"/>
    <property type="evidence" value="ECO:0007669"/>
    <property type="project" value="TreeGrafter"/>
</dbReference>
<feature type="domain" description="Solute-binding protein family 5" evidence="6">
    <location>
        <begin position="69"/>
        <end position="503"/>
    </location>
</feature>
<dbReference type="GO" id="GO:0043190">
    <property type="term" value="C:ATP-binding cassette (ABC) transporter complex"/>
    <property type="evidence" value="ECO:0007669"/>
    <property type="project" value="InterPro"/>
</dbReference>
<name>A0A2T3N408_9GAMM</name>
<evidence type="ECO:0000256" key="3">
    <source>
        <dbReference type="ARBA" id="ARBA00022448"/>
    </source>
</evidence>
<evidence type="ECO:0000259" key="6">
    <source>
        <dbReference type="Pfam" id="PF00496"/>
    </source>
</evidence>
<dbReference type="OrthoDB" id="9801912at2"/>
<dbReference type="GO" id="GO:0030288">
    <property type="term" value="C:outer membrane-bounded periplasmic space"/>
    <property type="evidence" value="ECO:0007669"/>
    <property type="project" value="UniProtKB-ARBA"/>
</dbReference>
<dbReference type="SUPFAM" id="SSF53850">
    <property type="entry name" value="Periplasmic binding protein-like II"/>
    <property type="match status" value="1"/>
</dbReference>
<evidence type="ECO:0000256" key="4">
    <source>
        <dbReference type="ARBA" id="ARBA00022729"/>
    </source>
</evidence>
<keyword evidence="8" id="KW-1185">Reference proteome</keyword>
<comment type="subcellular location">
    <subcellularLocation>
        <location evidence="1">Cell envelope</location>
    </subcellularLocation>
</comment>